<comment type="caution">
    <text evidence="2">The sequence shown here is derived from an EMBL/GenBank/DDBJ whole genome shotgun (WGS) entry which is preliminary data.</text>
</comment>
<dbReference type="Gene3D" id="1.20.120.1870">
    <property type="entry name" value="Fic/DOC protein, Fido domain"/>
    <property type="match status" value="1"/>
</dbReference>
<reference evidence="2 3" key="1">
    <citation type="submission" date="2020-05" db="EMBL/GenBank/DDBJ databases">
        <title>Identification and distribution of gene clusters putatively required for synthesis of sphingolipid metabolism inhibitors in phylogenetically diverse species of the filamentous fungus Fusarium.</title>
        <authorList>
            <person name="Kim H.-S."/>
            <person name="Busman M."/>
            <person name="Brown D.W."/>
            <person name="Divon H."/>
            <person name="Uhlig S."/>
            <person name="Proctor R.H."/>
        </authorList>
    </citation>
    <scope>NUCLEOTIDE SEQUENCE [LARGE SCALE GENOMIC DNA]</scope>
    <source>
        <strain evidence="2 3">NRRL 66235</strain>
    </source>
</reference>
<dbReference type="GO" id="GO:0016301">
    <property type="term" value="F:kinase activity"/>
    <property type="evidence" value="ECO:0007669"/>
    <property type="project" value="InterPro"/>
</dbReference>
<feature type="domain" description="Fido" evidence="1">
    <location>
        <begin position="9"/>
        <end position="128"/>
    </location>
</feature>
<organism evidence="2 3">
    <name type="scientific">Fusarium mundagurra</name>
    <dbReference type="NCBI Taxonomy" id="1567541"/>
    <lineage>
        <taxon>Eukaryota</taxon>
        <taxon>Fungi</taxon>
        <taxon>Dikarya</taxon>
        <taxon>Ascomycota</taxon>
        <taxon>Pezizomycotina</taxon>
        <taxon>Sordariomycetes</taxon>
        <taxon>Hypocreomycetidae</taxon>
        <taxon>Hypocreales</taxon>
        <taxon>Nectriaceae</taxon>
        <taxon>Fusarium</taxon>
        <taxon>Fusarium fujikuroi species complex</taxon>
    </lineage>
</organism>
<dbReference type="EMBL" id="JAAOAN010000215">
    <property type="protein sequence ID" value="KAF5716030.1"/>
    <property type="molecule type" value="Genomic_DNA"/>
</dbReference>
<dbReference type="PANTHER" id="PTHR39426:SF1">
    <property type="entry name" value="HOMOLOGY TO DEATH-ON-CURING PROTEIN OF PHAGE P1"/>
    <property type="match status" value="1"/>
</dbReference>
<name>A0A8H5YNN2_9HYPO</name>
<dbReference type="InterPro" id="IPR053737">
    <property type="entry name" value="Type_II_TA_Toxin"/>
</dbReference>
<keyword evidence="3" id="KW-1185">Reference proteome</keyword>
<dbReference type="OrthoDB" id="3049701at2759"/>
<gene>
    <name evidence="2" type="ORF">FMUND_6542</name>
</gene>
<dbReference type="InterPro" id="IPR036597">
    <property type="entry name" value="Fido-like_dom_sf"/>
</dbReference>
<dbReference type="PROSITE" id="PS51459">
    <property type="entry name" value="FIDO"/>
    <property type="match status" value="1"/>
</dbReference>
<dbReference type="InterPro" id="IPR003812">
    <property type="entry name" value="Fido"/>
</dbReference>
<dbReference type="Pfam" id="PF02661">
    <property type="entry name" value="Fic"/>
    <property type="match status" value="1"/>
</dbReference>
<protein>
    <submittedName>
        <fullName evidence="2">DOC family protein</fullName>
    </submittedName>
</protein>
<accession>A0A8H5YNN2</accession>
<sequence length="133" mass="15375">MPTPCLRFLTAAQILRLYETNIIRARPTQMTYLKSAVFSPEQHRNYGQDDPFQLASILAQKIILNHPFQDGNKRTALVAASMFLQLHCYQLREKLFTSDEMDEQIKDAHVAVATRHWDAEQLTSFYKTITTSL</sequence>
<dbReference type="SUPFAM" id="SSF140931">
    <property type="entry name" value="Fic-like"/>
    <property type="match status" value="1"/>
</dbReference>
<dbReference type="PANTHER" id="PTHR39426">
    <property type="entry name" value="HOMOLOGY TO DEATH-ON-CURING PROTEIN OF PHAGE P1"/>
    <property type="match status" value="1"/>
</dbReference>
<proteinExistence type="predicted"/>
<dbReference type="AlphaFoldDB" id="A0A8H5YNN2"/>
<dbReference type="InterPro" id="IPR006440">
    <property type="entry name" value="Doc"/>
</dbReference>
<evidence type="ECO:0000259" key="1">
    <source>
        <dbReference type="PROSITE" id="PS51459"/>
    </source>
</evidence>
<evidence type="ECO:0000313" key="3">
    <source>
        <dbReference type="Proteomes" id="UP000544331"/>
    </source>
</evidence>
<evidence type="ECO:0000313" key="2">
    <source>
        <dbReference type="EMBL" id="KAF5716030.1"/>
    </source>
</evidence>
<dbReference type="NCBIfam" id="TIGR01550">
    <property type="entry name" value="DOC_P1"/>
    <property type="match status" value="1"/>
</dbReference>
<dbReference type="Proteomes" id="UP000544331">
    <property type="component" value="Unassembled WGS sequence"/>
</dbReference>